<feature type="compositionally biased region" description="Gly residues" evidence="1">
    <location>
        <begin position="13"/>
        <end position="24"/>
    </location>
</feature>
<evidence type="ECO:0000256" key="1">
    <source>
        <dbReference type="SAM" id="MobiDB-lite"/>
    </source>
</evidence>
<keyword evidence="3" id="KW-1185">Reference proteome</keyword>
<accession>A0A9W6BEQ2</accession>
<reference evidence="2 3" key="1">
    <citation type="journal article" date="2023" name="Commun. Biol.">
        <title>Reorganization of the ancestral sex-determining regions during the evolution of trioecy in Pleodorina starrii.</title>
        <authorList>
            <person name="Takahashi K."/>
            <person name="Suzuki S."/>
            <person name="Kawai-Toyooka H."/>
            <person name="Yamamoto K."/>
            <person name="Hamaji T."/>
            <person name="Ootsuki R."/>
            <person name="Yamaguchi H."/>
            <person name="Kawachi M."/>
            <person name="Higashiyama T."/>
            <person name="Nozaki H."/>
        </authorList>
    </citation>
    <scope>NUCLEOTIDE SEQUENCE [LARGE SCALE GENOMIC DNA]</scope>
    <source>
        <strain evidence="2 3">NIES-4479</strain>
    </source>
</reference>
<proteinExistence type="predicted"/>
<dbReference type="EMBL" id="BRXU01000003">
    <property type="protein sequence ID" value="GLC50378.1"/>
    <property type="molecule type" value="Genomic_DNA"/>
</dbReference>
<gene>
    <name evidence="2" type="primary">PLEST000145</name>
    <name evidence="2" type="ORF">PLESTB_000372600</name>
</gene>
<comment type="caution">
    <text evidence="2">The sequence shown here is derived from an EMBL/GenBank/DDBJ whole genome shotgun (WGS) entry which is preliminary data.</text>
</comment>
<dbReference type="Proteomes" id="UP001165080">
    <property type="component" value="Unassembled WGS sequence"/>
</dbReference>
<dbReference type="AlphaFoldDB" id="A0A9W6BEQ2"/>
<feature type="region of interest" description="Disordered" evidence="1">
    <location>
        <begin position="1"/>
        <end position="70"/>
    </location>
</feature>
<evidence type="ECO:0000313" key="3">
    <source>
        <dbReference type="Proteomes" id="UP001165080"/>
    </source>
</evidence>
<protein>
    <submittedName>
        <fullName evidence="2">Uncharacterized protein</fullName>
    </submittedName>
</protein>
<evidence type="ECO:0000313" key="2">
    <source>
        <dbReference type="EMBL" id="GLC50378.1"/>
    </source>
</evidence>
<name>A0A9W6BEQ2_9CHLO</name>
<organism evidence="2 3">
    <name type="scientific">Pleodorina starrii</name>
    <dbReference type="NCBI Taxonomy" id="330485"/>
    <lineage>
        <taxon>Eukaryota</taxon>
        <taxon>Viridiplantae</taxon>
        <taxon>Chlorophyta</taxon>
        <taxon>core chlorophytes</taxon>
        <taxon>Chlorophyceae</taxon>
        <taxon>CS clade</taxon>
        <taxon>Chlamydomonadales</taxon>
        <taxon>Volvocaceae</taxon>
        <taxon>Pleodorina</taxon>
    </lineage>
</organism>
<sequence length="136" mass="14502">MRGRTRPHPAGCKAGGGGWPGGGDPNTASPCCPTLRHRAEQQQQPLASVPGRVMAPRAPSGVPASGEGPAQARAQALQFALNRPEALLVALTRAPAADPRLYRLYCLRPAGWGCGRVVLFELSRRVGDSQARRFRR</sequence>